<comment type="caution">
    <text evidence="1">The sequence shown here is derived from an EMBL/GenBank/DDBJ whole genome shotgun (WGS) entry which is preliminary data.</text>
</comment>
<dbReference type="Proteomes" id="UP000593572">
    <property type="component" value="Unassembled WGS sequence"/>
</dbReference>
<dbReference type="AlphaFoldDB" id="A0A7J8MSK9"/>
<name>A0A7J8MSK9_9ROSI</name>
<gene>
    <name evidence="1" type="ORF">Golob_005115</name>
</gene>
<dbReference type="EMBL" id="JABEZX010000010">
    <property type="protein sequence ID" value="MBA0567562.1"/>
    <property type="molecule type" value="Genomic_DNA"/>
</dbReference>
<evidence type="ECO:0000313" key="2">
    <source>
        <dbReference type="Proteomes" id="UP000593572"/>
    </source>
</evidence>
<protein>
    <submittedName>
        <fullName evidence="1">Uncharacterized protein</fullName>
    </submittedName>
</protein>
<reference evidence="1 2" key="1">
    <citation type="journal article" date="2019" name="Genome Biol. Evol.">
        <title>Insights into the evolution of the New World diploid cottons (Gossypium, subgenus Houzingenia) based on genome sequencing.</title>
        <authorList>
            <person name="Grover C.E."/>
            <person name="Arick M.A. 2nd"/>
            <person name="Thrash A."/>
            <person name="Conover J.L."/>
            <person name="Sanders W.S."/>
            <person name="Peterson D.G."/>
            <person name="Frelichowski J.E."/>
            <person name="Scheffler J.A."/>
            <person name="Scheffler B.E."/>
            <person name="Wendel J.F."/>
        </authorList>
    </citation>
    <scope>NUCLEOTIDE SEQUENCE [LARGE SCALE GENOMIC DNA]</scope>
    <source>
        <strain evidence="1">157</strain>
        <tissue evidence="1">Leaf</tissue>
    </source>
</reference>
<organism evidence="1 2">
    <name type="scientific">Gossypium lobatum</name>
    <dbReference type="NCBI Taxonomy" id="34289"/>
    <lineage>
        <taxon>Eukaryota</taxon>
        <taxon>Viridiplantae</taxon>
        <taxon>Streptophyta</taxon>
        <taxon>Embryophyta</taxon>
        <taxon>Tracheophyta</taxon>
        <taxon>Spermatophyta</taxon>
        <taxon>Magnoliopsida</taxon>
        <taxon>eudicotyledons</taxon>
        <taxon>Gunneridae</taxon>
        <taxon>Pentapetalae</taxon>
        <taxon>rosids</taxon>
        <taxon>malvids</taxon>
        <taxon>Malvales</taxon>
        <taxon>Malvaceae</taxon>
        <taxon>Malvoideae</taxon>
        <taxon>Gossypium</taxon>
    </lineage>
</organism>
<sequence length="22" mass="2632">MDQLIILDNPSSYARDFLEEDF</sequence>
<proteinExistence type="predicted"/>
<keyword evidence="2" id="KW-1185">Reference proteome</keyword>
<accession>A0A7J8MSK9</accession>
<evidence type="ECO:0000313" key="1">
    <source>
        <dbReference type="EMBL" id="MBA0567562.1"/>
    </source>
</evidence>